<protein>
    <recommendedName>
        <fullName evidence="3">Glyoxalase-like domain-containing protein</fullName>
    </recommendedName>
</protein>
<organism evidence="1 2">
    <name type="scientific">Maricaulis maris</name>
    <dbReference type="NCBI Taxonomy" id="74318"/>
    <lineage>
        <taxon>Bacteria</taxon>
        <taxon>Pseudomonadati</taxon>
        <taxon>Pseudomonadota</taxon>
        <taxon>Alphaproteobacteria</taxon>
        <taxon>Maricaulales</taxon>
        <taxon>Maricaulaceae</taxon>
        <taxon>Maricaulis</taxon>
    </lineage>
</organism>
<comment type="caution">
    <text evidence="1">The sequence shown here is derived from an EMBL/GenBank/DDBJ whole genome shotgun (WGS) entry which is preliminary data.</text>
</comment>
<evidence type="ECO:0000313" key="2">
    <source>
        <dbReference type="Proteomes" id="UP000273675"/>
    </source>
</evidence>
<evidence type="ECO:0008006" key="3">
    <source>
        <dbReference type="Google" id="ProtNLM"/>
    </source>
</evidence>
<accession>A0A495DL39</accession>
<dbReference type="Proteomes" id="UP000273675">
    <property type="component" value="Unassembled WGS sequence"/>
</dbReference>
<dbReference type="AlphaFoldDB" id="A0A495DL39"/>
<dbReference type="EMBL" id="RBIM01000001">
    <property type="protein sequence ID" value="RKR03638.1"/>
    <property type="molecule type" value="Genomic_DNA"/>
</dbReference>
<reference evidence="1 2" key="1">
    <citation type="submission" date="2018-10" db="EMBL/GenBank/DDBJ databases">
        <title>Genomic Encyclopedia of Type Strains, Phase IV (KMG-IV): sequencing the most valuable type-strain genomes for metagenomic binning, comparative biology and taxonomic classification.</title>
        <authorList>
            <person name="Goeker M."/>
        </authorList>
    </citation>
    <scope>NUCLEOTIDE SEQUENCE [LARGE SCALE GENOMIC DNA]</scope>
    <source>
        <strain evidence="1 2">DSM 4734</strain>
    </source>
</reference>
<name>A0A495DL39_9PROT</name>
<proteinExistence type="predicted"/>
<dbReference type="RefSeq" id="WP_170150287.1">
    <property type="nucleotide sequence ID" value="NZ_RBIM01000001.1"/>
</dbReference>
<gene>
    <name evidence="1" type="ORF">C7435_0075</name>
</gene>
<sequence length="277" mass="29880">MIECVDVDHVLILSETPKADLELLQTVTGFPEAWPYRDFGAIQTGAVWAGKMAIEVARLDGARNIPTRLAGLALSTSQAPWDLAEALRAADIKHVPPTFVSADPAREMAWTNTVVGGALDSEPRTFWLGRRFGGRHGLSRWLARVADGMARSPRGLRSLNAVIQGQLLFFLHFDPADEAQRRRMLAKADFASRFGGLDAGDYTVSIDLDLAPDSRAATTWKTVLANPLLPGRWLSPAGVELVFHPAGETQLRGIRIAGLFPGGVALPGALGEIISLV</sequence>
<evidence type="ECO:0000313" key="1">
    <source>
        <dbReference type="EMBL" id="RKR03638.1"/>
    </source>
</evidence>